<reference evidence="2 3" key="1">
    <citation type="journal article" date="2018" name="Nat. Ecol. Evol.">
        <title>Genomic signatures of mitonuclear coevolution across populations of Tigriopus californicus.</title>
        <authorList>
            <person name="Barreto F.S."/>
            <person name="Watson E.T."/>
            <person name="Lima T.G."/>
            <person name="Willett C.S."/>
            <person name="Edmands S."/>
            <person name="Li W."/>
            <person name="Burton R.S."/>
        </authorList>
    </citation>
    <scope>NUCLEOTIDE SEQUENCE [LARGE SCALE GENOMIC DNA]</scope>
    <source>
        <strain evidence="2 3">San Diego</strain>
    </source>
</reference>
<keyword evidence="1" id="KW-0812">Transmembrane</keyword>
<evidence type="ECO:0000256" key="1">
    <source>
        <dbReference type="SAM" id="Phobius"/>
    </source>
</evidence>
<gene>
    <name evidence="2" type="ORF">TCAL_14375</name>
</gene>
<dbReference type="EMBL" id="VCGU01000003">
    <property type="protein sequence ID" value="TRY78319.1"/>
    <property type="molecule type" value="Genomic_DNA"/>
</dbReference>
<sequence>MFSGSSSTSEDVAVLCLMLFGLSVLVGGLIYLLCRIFCYDFWASCCSRFKEKVTPSPPGSSSHKMEKGSTHRSLVQKMMMNAQHNDKNRWAKRRLSEDFLAGQEDDQIIYSTDPVVATMPKRDSIFSQTLALPDTYGRQNPWGARPKEGPYF</sequence>
<keyword evidence="3" id="KW-1185">Reference proteome</keyword>
<accession>A0A553PKY0</accession>
<keyword evidence="1" id="KW-0472">Membrane</keyword>
<protein>
    <submittedName>
        <fullName evidence="2">Uncharacterized protein</fullName>
    </submittedName>
</protein>
<feature type="transmembrane region" description="Helical" evidence="1">
    <location>
        <begin position="12"/>
        <end position="34"/>
    </location>
</feature>
<keyword evidence="1" id="KW-1133">Transmembrane helix</keyword>
<name>A0A553PKY0_TIGCA</name>
<dbReference type="AlphaFoldDB" id="A0A553PKY0"/>
<evidence type="ECO:0000313" key="2">
    <source>
        <dbReference type="EMBL" id="TRY78319.1"/>
    </source>
</evidence>
<evidence type="ECO:0000313" key="3">
    <source>
        <dbReference type="Proteomes" id="UP000318571"/>
    </source>
</evidence>
<organism evidence="2 3">
    <name type="scientific">Tigriopus californicus</name>
    <name type="common">Marine copepod</name>
    <dbReference type="NCBI Taxonomy" id="6832"/>
    <lineage>
        <taxon>Eukaryota</taxon>
        <taxon>Metazoa</taxon>
        <taxon>Ecdysozoa</taxon>
        <taxon>Arthropoda</taxon>
        <taxon>Crustacea</taxon>
        <taxon>Multicrustacea</taxon>
        <taxon>Hexanauplia</taxon>
        <taxon>Copepoda</taxon>
        <taxon>Harpacticoida</taxon>
        <taxon>Harpacticidae</taxon>
        <taxon>Tigriopus</taxon>
    </lineage>
</organism>
<dbReference type="Proteomes" id="UP000318571">
    <property type="component" value="Chromosome 11"/>
</dbReference>
<proteinExistence type="predicted"/>
<comment type="caution">
    <text evidence="2">The sequence shown here is derived from an EMBL/GenBank/DDBJ whole genome shotgun (WGS) entry which is preliminary data.</text>
</comment>